<sequence>MAVWGDFTEKVCGAGGLIVVAILELGGSGEVRWSVND</sequence>
<evidence type="ECO:0000313" key="2">
    <source>
        <dbReference type="Proteomes" id="UP000320672"/>
    </source>
</evidence>
<organism evidence="1 2">
    <name type="scientific">Roseimaritima multifibrata</name>
    <dbReference type="NCBI Taxonomy" id="1930274"/>
    <lineage>
        <taxon>Bacteria</taxon>
        <taxon>Pseudomonadati</taxon>
        <taxon>Planctomycetota</taxon>
        <taxon>Planctomycetia</taxon>
        <taxon>Pirellulales</taxon>
        <taxon>Pirellulaceae</taxon>
        <taxon>Roseimaritima</taxon>
    </lineage>
</organism>
<dbReference type="KEGG" id="rml:FF011L_34480"/>
<dbReference type="EMBL" id="CP036262">
    <property type="protein sequence ID" value="QDS94668.1"/>
    <property type="molecule type" value="Genomic_DNA"/>
</dbReference>
<gene>
    <name evidence="1" type="ORF">FF011L_34480</name>
</gene>
<dbReference type="Proteomes" id="UP000320672">
    <property type="component" value="Chromosome"/>
</dbReference>
<reference evidence="1 2" key="1">
    <citation type="submission" date="2019-02" db="EMBL/GenBank/DDBJ databases">
        <title>Deep-cultivation of Planctomycetes and their phenomic and genomic characterization uncovers novel biology.</title>
        <authorList>
            <person name="Wiegand S."/>
            <person name="Jogler M."/>
            <person name="Boedeker C."/>
            <person name="Pinto D."/>
            <person name="Vollmers J."/>
            <person name="Rivas-Marin E."/>
            <person name="Kohn T."/>
            <person name="Peeters S.H."/>
            <person name="Heuer A."/>
            <person name="Rast P."/>
            <person name="Oberbeckmann S."/>
            <person name="Bunk B."/>
            <person name="Jeske O."/>
            <person name="Meyerdierks A."/>
            <person name="Storesund J.E."/>
            <person name="Kallscheuer N."/>
            <person name="Luecker S."/>
            <person name="Lage O.M."/>
            <person name="Pohl T."/>
            <person name="Merkel B.J."/>
            <person name="Hornburger P."/>
            <person name="Mueller R.-W."/>
            <person name="Bruemmer F."/>
            <person name="Labrenz M."/>
            <person name="Spormann A.M."/>
            <person name="Op den Camp H."/>
            <person name="Overmann J."/>
            <person name="Amann R."/>
            <person name="Jetten M.S.M."/>
            <person name="Mascher T."/>
            <person name="Medema M.H."/>
            <person name="Devos D.P."/>
            <person name="Kaster A.-K."/>
            <person name="Ovreas L."/>
            <person name="Rohde M."/>
            <person name="Galperin M.Y."/>
            <person name="Jogler C."/>
        </authorList>
    </citation>
    <scope>NUCLEOTIDE SEQUENCE [LARGE SCALE GENOMIC DNA]</scope>
    <source>
        <strain evidence="1 2">FF011L</strain>
    </source>
</reference>
<name>A0A517MIJ1_9BACT</name>
<evidence type="ECO:0000313" key="1">
    <source>
        <dbReference type="EMBL" id="QDS94668.1"/>
    </source>
</evidence>
<keyword evidence="2" id="KW-1185">Reference proteome</keyword>
<protein>
    <submittedName>
        <fullName evidence="1">Uncharacterized protein</fullName>
    </submittedName>
</protein>
<proteinExistence type="predicted"/>
<accession>A0A517MIJ1</accession>
<dbReference type="AlphaFoldDB" id="A0A517MIJ1"/>